<dbReference type="EMBL" id="JADKMY010000001">
    <property type="protein sequence ID" value="MBF4552730.1"/>
    <property type="molecule type" value="Genomic_DNA"/>
</dbReference>
<sequence>MNKPANTTKTTAWNMPLLADQAQKLRTDITHHNNRLNETKGDYTPAGLEKLREQRTAPLRERIQELSTTATQWKDAATQKTRTIRGNQFPTAEPGTTAALHAEMQMARILGRGKISSEHAQQFFDMEPSPTRTLLIEELQARGVISADTIEANLLNTCEEYREAKSTAETSQTAHATFTNQLNALNSAIANGHEEPGSTVWHDIDMNKIPGASTAYDVETPTTYWDMPTSQFGIRN</sequence>
<gene>
    <name evidence="1" type="ORF">IRY30_01365</name>
</gene>
<proteinExistence type="predicted"/>
<protein>
    <submittedName>
        <fullName evidence="1">Uncharacterized protein</fullName>
    </submittedName>
</protein>
<evidence type="ECO:0000313" key="2">
    <source>
        <dbReference type="Proteomes" id="UP000635902"/>
    </source>
</evidence>
<dbReference type="RefSeq" id="WP_194555615.1">
    <property type="nucleotide sequence ID" value="NZ_JADKMY010000001.1"/>
</dbReference>
<organism evidence="1 2">
    <name type="scientific">Corynebacterium suicordis DSM 45110</name>
    <dbReference type="NCBI Taxonomy" id="1121369"/>
    <lineage>
        <taxon>Bacteria</taxon>
        <taxon>Bacillati</taxon>
        <taxon>Actinomycetota</taxon>
        <taxon>Actinomycetes</taxon>
        <taxon>Mycobacteriales</taxon>
        <taxon>Corynebacteriaceae</taxon>
        <taxon>Corynebacterium</taxon>
    </lineage>
</organism>
<name>A0ABR9ZH42_9CORY</name>
<evidence type="ECO:0000313" key="1">
    <source>
        <dbReference type="EMBL" id="MBF4552730.1"/>
    </source>
</evidence>
<comment type="caution">
    <text evidence="1">The sequence shown here is derived from an EMBL/GenBank/DDBJ whole genome shotgun (WGS) entry which is preliminary data.</text>
</comment>
<reference evidence="1 2" key="1">
    <citation type="submission" date="2020-10" db="EMBL/GenBank/DDBJ databases">
        <title>Novel species in genus Corynebacterium.</title>
        <authorList>
            <person name="Zhang G."/>
        </authorList>
    </citation>
    <scope>NUCLEOTIDE SEQUENCE [LARGE SCALE GENOMIC DNA]</scope>
    <source>
        <strain evidence="1 2">DSM 45110</strain>
    </source>
</reference>
<keyword evidence="2" id="KW-1185">Reference proteome</keyword>
<dbReference type="Proteomes" id="UP000635902">
    <property type="component" value="Unassembled WGS sequence"/>
</dbReference>
<accession>A0ABR9ZH42</accession>